<sequence length="89" mass="9514">MPDAVQEMLAASVRGDAWSKLTNACLTAMRCGDSPAGIRAAVAVVAARLGPDWRVVVTVERPNCVFMRVTKNANPTLDFSGACYLTPME</sequence>
<protein>
    <submittedName>
        <fullName evidence="1">Uncharacterized protein</fullName>
    </submittedName>
</protein>
<proteinExistence type="predicted"/>
<accession>A0A482MM03</accession>
<evidence type="ECO:0000313" key="1">
    <source>
        <dbReference type="EMBL" id="QBQ74695.1"/>
    </source>
</evidence>
<dbReference type="EMBL" id="MK552141">
    <property type="protein sequence ID" value="QBQ74695.1"/>
    <property type="molecule type" value="Genomic_DNA"/>
</dbReference>
<organism evidence="1 2">
    <name type="scientific">Burkholderia phage BcepSauron</name>
    <dbReference type="NCBI Taxonomy" id="2530033"/>
    <lineage>
        <taxon>Viruses</taxon>
        <taxon>Duplodnaviria</taxon>
        <taxon>Heunggongvirae</taxon>
        <taxon>Uroviricota</taxon>
        <taxon>Caudoviricetes</taxon>
        <taxon>Sarumanvirus</taxon>
        <taxon>Sarumanvirus bcepsauron</taxon>
    </lineage>
</organism>
<reference evidence="1 2" key="1">
    <citation type="submission" date="2019-02" db="EMBL/GenBank/DDBJ databases">
        <title>Complete genome sequence of Burkholderia cenocepacia phage BcepSauron.</title>
        <authorList>
            <person name="Park K."/>
            <person name="Gonzalez C."/>
            <person name="Liu M."/>
            <person name="Gill J."/>
        </authorList>
    </citation>
    <scope>NUCLEOTIDE SEQUENCE [LARGE SCALE GENOMIC DNA]</scope>
</reference>
<gene>
    <name evidence="1" type="ORF">BcepSauron_315</name>
</gene>
<evidence type="ECO:0000313" key="2">
    <source>
        <dbReference type="Proteomes" id="UP000301424"/>
    </source>
</evidence>
<dbReference type="Proteomes" id="UP000301424">
    <property type="component" value="Segment"/>
</dbReference>
<keyword evidence="2" id="KW-1185">Reference proteome</keyword>
<name>A0A482MM03_9CAUD</name>